<dbReference type="InterPro" id="IPR008271">
    <property type="entry name" value="Ser/Thr_kinase_AS"/>
</dbReference>
<comment type="caution">
    <text evidence="6">The sequence shown here is derived from an EMBL/GenBank/DDBJ whole genome shotgun (WGS) entry which is preliminary data.</text>
</comment>
<feature type="domain" description="Protein kinase" evidence="5">
    <location>
        <begin position="27"/>
        <end position="292"/>
    </location>
</feature>
<dbReference type="Gene3D" id="1.10.510.10">
    <property type="entry name" value="Transferase(Phosphotransferase) domain 1"/>
    <property type="match status" value="1"/>
</dbReference>
<evidence type="ECO:0000256" key="3">
    <source>
        <dbReference type="ARBA" id="ARBA00030237"/>
    </source>
</evidence>
<feature type="region of interest" description="Disordered" evidence="4">
    <location>
        <begin position="286"/>
        <end position="411"/>
    </location>
</feature>
<dbReference type="GO" id="GO:0006914">
    <property type="term" value="P:autophagy"/>
    <property type="evidence" value="ECO:0007669"/>
    <property type="project" value="UniProtKB-KW"/>
</dbReference>
<dbReference type="EMBL" id="ML996090">
    <property type="protein sequence ID" value="KAF2150166.1"/>
    <property type="molecule type" value="Genomic_DNA"/>
</dbReference>
<feature type="compositionally biased region" description="Polar residues" evidence="4">
    <location>
        <begin position="540"/>
        <end position="555"/>
    </location>
</feature>
<keyword evidence="6" id="KW-0418">Kinase</keyword>
<feature type="compositionally biased region" description="Basic and acidic residues" evidence="4">
    <location>
        <begin position="357"/>
        <end position="372"/>
    </location>
</feature>
<dbReference type="AlphaFoldDB" id="A0A9P4IV02"/>
<gene>
    <name evidence="6" type="ORF">K461DRAFT_245526</name>
</gene>
<evidence type="ECO:0000313" key="7">
    <source>
        <dbReference type="Proteomes" id="UP000799439"/>
    </source>
</evidence>
<reference evidence="6" key="1">
    <citation type="journal article" date="2020" name="Stud. Mycol.">
        <title>101 Dothideomycetes genomes: a test case for predicting lifestyles and emergence of pathogens.</title>
        <authorList>
            <person name="Haridas S."/>
            <person name="Albert R."/>
            <person name="Binder M."/>
            <person name="Bloem J."/>
            <person name="Labutti K."/>
            <person name="Salamov A."/>
            <person name="Andreopoulos B."/>
            <person name="Baker S."/>
            <person name="Barry K."/>
            <person name="Bills G."/>
            <person name="Bluhm B."/>
            <person name="Cannon C."/>
            <person name="Castanera R."/>
            <person name="Culley D."/>
            <person name="Daum C."/>
            <person name="Ezra D."/>
            <person name="Gonzalez J."/>
            <person name="Henrissat B."/>
            <person name="Kuo A."/>
            <person name="Liang C."/>
            <person name="Lipzen A."/>
            <person name="Lutzoni F."/>
            <person name="Magnuson J."/>
            <person name="Mondo S."/>
            <person name="Nolan M."/>
            <person name="Ohm R."/>
            <person name="Pangilinan J."/>
            <person name="Park H.-J."/>
            <person name="Ramirez L."/>
            <person name="Alfaro M."/>
            <person name="Sun H."/>
            <person name="Tritt A."/>
            <person name="Yoshinaga Y."/>
            <person name="Zwiers L.-H."/>
            <person name="Turgeon B."/>
            <person name="Goodwin S."/>
            <person name="Spatafora J."/>
            <person name="Crous P."/>
            <person name="Grigoriev I."/>
        </authorList>
    </citation>
    <scope>NUCLEOTIDE SEQUENCE</scope>
    <source>
        <strain evidence="6">CBS 260.36</strain>
    </source>
</reference>
<feature type="compositionally biased region" description="Polar residues" evidence="4">
    <location>
        <begin position="393"/>
        <end position="403"/>
    </location>
</feature>
<accession>A0A9P4IV02</accession>
<dbReference type="GO" id="GO:0004674">
    <property type="term" value="F:protein serine/threonine kinase activity"/>
    <property type="evidence" value="ECO:0007669"/>
    <property type="project" value="InterPro"/>
</dbReference>
<evidence type="ECO:0000256" key="1">
    <source>
        <dbReference type="ARBA" id="ARBA00004623"/>
    </source>
</evidence>
<name>A0A9P4IV02_9PEZI</name>
<sequence length="800" mass="90551">MSLNPLLEHYRVPVAECASDDGSTLWQRRSEPLGRGAYGEVWLEENISEGKLRAVKTVRNPTSGRSQINAEVFALINLSQRRYRPFFGEFMGFYEDESSISFFMEYFEKQDLRKHLPEGGELPEDQAKTIIRQVLHGVRAMHEQNFTHRDLKPENIFVVSVDPWRVKIGDFGVAKKLADERALLQTKVGTEQYMAPEIFCFVGDDDQSLGNYSDSVDIWSCGVILFEMLTGERPFPTHAKLKAYCDGRYPFPDSSLELSGITAQGANLVRSLLRAQPVDRPSAVEALQDPWLESGPDFRTQSPRVGSHKSPALRTSSTPRSHHSGSPRIPSLSSGPPVKPLPVPPPQKFPSRSSSTRFRDEGYHTSSDRDVQEMVDFIPPAISEKSEKRRLHSTTAPNIQEWRTNVEPPPRQEMALFPRQQSPRSSPPIRPPRPDAQFCLPVRHMNTPESASTRFEPSYRSHQSEAAVEGLGIPRVGSTSDSQMLADFYGLAPSRDMFQEPVPPVNPTAPVTEEDSDADQLGPLSSAVTSDPYGRHHQLSRTATNRSESVLSFQSATSSTAEVRESVSQKIRDGQWKVNDIIVLLQVSKWDLMRISAHSIKSAAPPVLIKNLHKDYINELPKLIFDALKPWFADNLGAKGTGKALSKDESSYQQKIRDDILPYVDLHASEPEYYRVQLPKSIEVLEISKNIEGGALRIPASTVKQVIREHWRLYLEEYINGFLYNDRATLGRSVRAIVFDEPAHDYAQHEQFYKERLGKKLPKSIEYCNYENFRKFADKTEKIKDETAKKPSKFGKWRMK</sequence>
<dbReference type="PROSITE" id="PS00108">
    <property type="entry name" value="PROTEIN_KINASE_ST"/>
    <property type="match status" value="1"/>
</dbReference>
<dbReference type="GO" id="GO:0010506">
    <property type="term" value="P:regulation of autophagy"/>
    <property type="evidence" value="ECO:0007669"/>
    <property type="project" value="InterPro"/>
</dbReference>
<feature type="region of interest" description="Disordered" evidence="4">
    <location>
        <begin position="502"/>
        <end position="555"/>
    </location>
</feature>
<dbReference type="InterPro" id="IPR011009">
    <property type="entry name" value="Kinase-like_dom_sf"/>
</dbReference>
<protein>
    <recommendedName>
        <fullName evidence="3">Autophagy-related protein 1</fullName>
    </recommendedName>
</protein>
<keyword evidence="2" id="KW-0072">Autophagy</keyword>
<dbReference type="PROSITE" id="PS50011">
    <property type="entry name" value="PROTEIN_KINASE_DOM"/>
    <property type="match status" value="1"/>
</dbReference>
<dbReference type="Proteomes" id="UP000799439">
    <property type="component" value="Unassembled WGS sequence"/>
</dbReference>
<dbReference type="Pfam" id="PF00069">
    <property type="entry name" value="Pkinase"/>
    <property type="match status" value="1"/>
</dbReference>
<comment type="subcellular location">
    <subcellularLocation>
        <location evidence="1">Preautophagosomal structure membrane</location>
        <topology evidence="1">Peripheral membrane protein</topology>
    </subcellularLocation>
</comment>
<proteinExistence type="predicted"/>
<evidence type="ECO:0000256" key="4">
    <source>
        <dbReference type="SAM" id="MobiDB-lite"/>
    </source>
</evidence>
<dbReference type="GO" id="GO:0005524">
    <property type="term" value="F:ATP binding"/>
    <property type="evidence" value="ECO:0007669"/>
    <property type="project" value="InterPro"/>
</dbReference>
<dbReference type="GO" id="GO:0034045">
    <property type="term" value="C:phagophore assembly site membrane"/>
    <property type="evidence" value="ECO:0007669"/>
    <property type="project" value="UniProtKB-SubCell"/>
</dbReference>
<dbReference type="InterPro" id="IPR045269">
    <property type="entry name" value="Atg1-like"/>
</dbReference>
<keyword evidence="6" id="KW-0808">Transferase</keyword>
<evidence type="ECO:0000256" key="2">
    <source>
        <dbReference type="ARBA" id="ARBA00023006"/>
    </source>
</evidence>
<dbReference type="SUPFAM" id="SSF56112">
    <property type="entry name" value="Protein kinase-like (PK-like)"/>
    <property type="match status" value="1"/>
</dbReference>
<dbReference type="InterPro" id="IPR000719">
    <property type="entry name" value="Prot_kinase_dom"/>
</dbReference>
<dbReference type="SMART" id="SM00220">
    <property type="entry name" value="S_TKc"/>
    <property type="match status" value="1"/>
</dbReference>
<evidence type="ECO:0000259" key="5">
    <source>
        <dbReference type="PROSITE" id="PS50011"/>
    </source>
</evidence>
<keyword evidence="7" id="KW-1185">Reference proteome</keyword>
<dbReference type="OrthoDB" id="10252171at2759"/>
<feature type="compositionally biased region" description="Pro residues" evidence="4">
    <location>
        <begin position="337"/>
        <end position="348"/>
    </location>
</feature>
<dbReference type="PANTHER" id="PTHR24348">
    <property type="entry name" value="SERINE/THREONINE-PROTEIN KINASE UNC-51-RELATED"/>
    <property type="match status" value="1"/>
</dbReference>
<evidence type="ECO:0000313" key="6">
    <source>
        <dbReference type="EMBL" id="KAF2150166.1"/>
    </source>
</evidence>
<organism evidence="6 7">
    <name type="scientific">Myriangium duriaei CBS 260.36</name>
    <dbReference type="NCBI Taxonomy" id="1168546"/>
    <lineage>
        <taxon>Eukaryota</taxon>
        <taxon>Fungi</taxon>
        <taxon>Dikarya</taxon>
        <taxon>Ascomycota</taxon>
        <taxon>Pezizomycotina</taxon>
        <taxon>Dothideomycetes</taxon>
        <taxon>Dothideomycetidae</taxon>
        <taxon>Myriangiales</taxon>
        <taxon>Myriangiaceae</taxon>
        <taxon>Myriangium</taxon>
    </lineage>
</organism>